<evidence type="ECO:0000313" key="5">
    <source>
        <dbReference type="Proteomes" id="UP000186364"/>
    </source>
</evidence>
<feature type="region of interest" description="Disordered" evidence="1">
    <location>
        <begin position="333"/>
        <end position="353"/>
    </location>
</feature>
<proteinExistence type="predicted"/>
<gene>
    <name evidence="4" type="ORF">BJF93_22310</name>
</gene>
<feature type="transmembrane region" description="Helical" evidence="2">
    <location>
        <begin position="94"/>
        <end position="113"/>
    </location>
</feature>
<reference evidence="4 5" key="1">
    <citation type="submission" date="2016-09" db="EMBL/GenBank/DDBJ databases">
        <title>Rhizobium sp. nov., a novel species isolated from the rice rhizosphere.</title>
        <authorList>
            <person name="Zhao J."/>
            <person name="Zhang X."/>
        </authorList>
    </citation>
    <scope>NUCLEOTIDE SEQUENCE [LARGE SCALE GENOMIC DNA]</scope>
    <source>
        <strain evidence="4 5">1.7048</strain>
    </source>
</reference>
<dbReference type="Proteomes" id="UP000186364">
    <property type="component" value="Unassembled WGS sequence"/>
</dbReference>
<evidence type="ECO:0000256" key="2">
    <source>
        <dbReference type="SAM" id="Phobius"/>
    </source>
</evidence>
<dbReference type="AlphaFoldDB" id="A0A1Q9AYM7"/>
<dbReference type="OrthoDB" id="9807591at2"/>
<keyword evidence="5" id="KW-1185">Reference proteome</keyword>
<feature type="transmembrane region" description="Helical" evidence="2">
    <location>
        <begin position="119"/>
        <end position="139"/>
    </location>
</feature>
<organism evidence="4 5">
    <name type="scientific">Xaviernesmea oryzae</name>
    <dbReference type="NCBI Taxonomy" id="464029"/>
    <lineage>
        <taxon>Bacteria</taxon>
        <taxon>Pseudomonadati</taxon>
        <taxon>Pseudomonadota</taxon>
        <taxon>Alphaproteobacteria</taxon>
        <taxon>Hyphomicrobiales</taxon>
        <taxon>Rhizobiaceae</taxon>
        <taxon>Rhizobium/Agrobacterium group</taxon>
        <taxon>Xaviernesmea</taxon>
    </lineage>
</organism>
<dbReference type="RefSeq" id="WP_075627177.1">
    <property type="nucleotide sequence ID" value="NZ_FOAM01000027.1"/>
</dbReference>
<feature type="compositionally biased region" description="Polar residues" evidence="1">
    <location>
        <begin position="343"/>
        <end position="353"/>
    </location>
</feature>
<dbReference type="InterPro" id="IPR012429">
    <property type="entry name" value="HGSNAT_cat"/>
</dbReference>
<evidence type="ECO:0000259" key="3">
    <source>
        <dbReference type="Pfam" id="PF07786"/>
    </source>
</evidence>
<evidence type="ECO:0000256" key="1">
    <source>
        <dbReference type="SAM" id="MobiDB-lite"/>
    </source>
</evidence>
<feature type="transmembrane region" description="Helical" evidence="2">
    <location>
        <begin position="241"/>
        <end position="262"/>
    </location>
</feature>
<name>A0A1Q9AYM7_9HYPH</name>
<sequence>MISEQTDNLSAQDAPRRAKPRITGIDAARGVALIAMATYHFCWDLESFGYIASGTAGTGLWKLYARSIASSFLFLVGVGLVLGHRPHIRWKPFFIRFAKIAAAALVVTIATYFAFPNAFIFFGILHAIAAMSFVGLLFLRLPVPVTILAALAAFLAPVYLRATLFDQPALWWVGLSTVPIRSNDYVPLFPWLAAPLAGIAVGRLALRHGWLTALAARESRSTHGLANTLRQRLAWLGRHSLAFYLLHQPVLLGLVYLATLIAPPPKPDPRESYRQSCVQSCSLEQPKPFCEIFCTCTLTRLTDENMLDALNAGQIDVTKDPRIQAMAAQCTSVALPPDPTEEAPSSPQTEPAQ</sequence>
<evidence type="ECO:0000313" key="4">
    <source>
        <dbReference type="EMBL" id="OLP60556.1"/>
    </source>
</evidence>
<dbReference type="EMBL" id="MKIP01000036">
    <property type="protein sequence ID" value="OLP60556.1"/>
    <property type="molecule type" value="Genomic_DNA"/>
</dbReference>
<keyword evidence="2" id="KW-0812">Transmembrane</keyword>
<keyword evidence="2" id="KW-1133">Transmembrane helix</keyword>
<accession>A0A1Q9AYM7</accession>
<comment type="caution">
    <text evidence="4">The sequence shown here is derived from an EMBL/GenBank/DDBJ whole genome shotgun (WGS) entry which is preliminary data.</text>
</comment>
<dbReference type="Pfam" id="PF07786">
    <property type="entry name" value="HGSNAT_cat"/>
    <property type="match status" value="1"/>
</dbReference>
<feature type="transmembrane region" description="Helical" evidence="2">
    <location>
        <begin position="185"/>
        <end position="206"/>
    </location>
</feature>
<feature type="domain" description="Heparan-alpha-glucosaminide N-acetyltransferase catalytic" evidence="3">
    <location>
        <begin position="21"/>
        <end position="249"/>
    </location>
</feature>
<protein>
    <recommendedName>
        <fullName evidence="3">Heparan-alpha-glucosaminide N-acetyltransferase catalytic domain-containing protein</fullName>
    </recommendedName>
</protein>
<feature type="transmembrane region" description="Helical" evidence="2">
    <location>
        <begin position="63"/>
        <end position="82"/>
    </location>
</feature>
<feature type="transmembrane region" description="Helical" evidence="2">
    <location>
        <begin position="146"/>
        <end position="165"/>
    </location>
</feature>
<keyword evidence="2" id="KW-0472">Membrane</keyword>